<comment type="caution">
    <text evidence="1">The sequence shown here is derived from an EMBL/GenBank/DDBJ whole genome shotgun (WGS) entry which is preliminary data.</text>
</comment>
<dbReference type="AlphaFoldDB" id="A0A936F439"/>
<gene>
    <name evidence="1" type="ORF">IPN91_14005</name>
</gene>
<dbReference type="Proteomes" id="UP000709959">
    <property type="component" value="Unassembled WGS sequence"/>
</dbReference>
<evidence type="ECO:0000313" key="1">
    <source>
        <dbReference type="EMBL" id="MBK8573703.1"/>
    </source>
</evidence>
<reference evidence="1 2" key="1">
    <citation type="submission" date="2020-10" db="EMBL/GenBank/DDBJ databases">
        <title>Connecting structure to function with the recovery of over 1000 high-quality activated sludge metagenome-assembled genomes encoding full-length rRNA genes using long-read sequencing.</title>
        <authorList>
            <person name="Singleton C.M."/>
            <person name="Petriglieri F."/>
            <person name="Kristensen J.M."/>
            <person name="Kirkegaard R.H."/>
            <person name="Michaelsen T.Y."/>
            <person name="Andersen M.H."/>
            <person name="Karst S.M."/>
            <person name="Dueholm M.S."/>
            <person name="Nielsen P.H."/>
            <person name="Albertsen M."/>
        </authorList>
    </citation>
    <scope>NUCLEOTIDE SEQUENCE [LARGE SCALE GENOMIC DNA]</scope>
    <source>
        <strain evidence="1">OdNE_18-Q3-R46-58_MAXAC.008</strain>
    </source>
</reference>
<accession>A0A936F439</accession>
<proteinExistence type="predicted"/>
<evidence type="ECO:0000313" key="2">
    <source>
        <dbReference type="Proteomes" id="UP000709959"/>
    </source>
</evidence>
<protein>
    <submittedName>
        <fullName evidence="1">Uncharacterized protein</fullName>
    </submittedName>
</protein>
<organism evidence="1 2">
    <name type="scientific">Candidatus Geothrix odensensis</name>
    <dbReference type="NCBI Taxonomy" id="2954440"/>
    <lineage>
        <taxon>Bacteria</taxon>
        <taxon>Pseudomonadati</taxon>
        <taxon>Acidobacteriota</taxon>
        <taxon>Holophagae</taxon>
        <taxon>Holophagales</taxon>
        <taxon>Holophagaceae</taxon>
        <taxon>Geothrix</taxon>
    </lineage>
</organism>
<name>A0A936F439_9BACT</name>
<sequence length="186" mass="20893">MVVRDVPKREILLRYTHALVSKMEKWPGWVEKGVVKPTDGYVIAIDGRGCNDFRYGVIPLFIEAFLPFGNLTLRLDRATGKEVDRYFEYSDTVHKKGQAPVSTAPLLDSAYGPVSAVLHSLVDCGNHPPQLGGDFTLLHNPLATCPIPDAAFSWCLQQHYREDHLDSLEPDHISQPRKPRSNFTPI</sequence>
<dbReference type="EMBL" id="JADKCH010000028">
    <property type="protein sequence ID" value="MBK8573703.1"/>
    <property type="molecule type" value="Genomic_DNA"/>
</dbReference>